<keyword evidence="2" id="KW-0472">Membrane</keyword>
<keyword evidence="2" id="KW-1133">Transmembrane helix</keyword>
<evidence type="ECO:0000313" key="3">
    <source>
        <dbReference type="EMBL" id="PNR46134.1"/>
    </source>
</evidence>
<dbReference type="Gramene" id="Pp3c10_1400V3.14">
    <property type="protein sequence ID" value="Pp3c10_1400V3.14"/>
    <property type="gene ID" value="Pp3c10_1400"/>
</dbReference>
<dbReference type="Gramene" id="Pp3c10_1400V3.9">
    <property type="protein sequence ID" value="Pp3c10_1400V3.9"/>
    <property type="gene ID" value="Pp3c10_1400"/>
</dbReference>
<dbReference type="EnsemblPlants" id="Pp3c10_1400V3.6">
    <property type="protein sequence ID" value="Pp3c10_1400V3.6"/>
    <property type="gene ID" value="Pp3c10_1400"/>
</dbReference>
<evidence type="ECO:0000256" key="1">
    <source>
        <dbReference type="SAM" id="MobiDB-lite"/>
    </source>
</evidence>
<dbReference type="EnsemblPlants" id="Pp3c10_1400V3.1">
    <property type="protein sequence ID" value="Pp3c10_1400V3.1"/>
    <property type="gene ID" value="Pp3c10_1400"/>
</dbReference>
<dbReference type="Gramene" id="Pp3c10_1400V3.12">
    <property type="protein sequence ID" value="Pp3c10_1400V3.12"/>
    <property type="gene ID" value="Pp3c10_1400"/>
</dbReference>
<reference evidence="4" key="3">
    <citation type="submission" date="2020-12" db="UniProtKB">
        <authorList>
            <consortium name="EnsemblPlants"/>
        </authorList>
    </citation>
    <scope>IDENTIFICATION</scope>
</reference>
<dbReference type="GO" id="GO:0006487">
    <property type="term" value="P:protein N-linked glycosylation"/>
    <property type="evidence" value="ECO:0000318"/>
    <property type="project" value="GO_Central"/>
</dbReference>
<dbReference type="PANTHER" id="PTHR13132">
    <property type="entry name" value="ALPHA- 1,6 -FUCOSYLTRANSFERASE"/>
    <property type="match status" value="1"/>
</dbReference>
<dbReference type="Gramene" id="Pp3c10_1400V3.13">
    <property type="protein sequence ID" value="Pp3c10_1400V3.13"/>
    <property type="gene ID" value="Pp3c10_1400"/>
</dbReference>
<reference evidence="3 5" key="2">
    <citation type="journal article" date="2018" name="Plant J.">
        <title>The Physcomitrella patens chromosome-scale assembly reveals moss genome structure and evolution.</title>
        <authorList>
            <person name="Lang D."/>
            <person name="Ullrich K.K."/>
            <person name="Murat F."/>
            <person name="Fuchs J."/>
            <person name="Jenkins J."/>
            <person name="Haas F.B."/>
            <person name="Piednoel M."/>
            <person name="Gundlach H."/>
            <person name="Van Bel M."/>
            <person name="Meyberg R."/>
            <person name="Vives C."/>
            <person name="Morata J."/>
            <person name="Symeonidi A."/>
            <person name="Hiss M."/>
            <person name="Muchero W."/>
            <person name="Kamisugi Y."/>
            <person name="Saleh O."/>
            <person name="Blanc G."/>
            <person name="Decker E.L."/>
            <person name="van Gessel N."/>
            <person name="Grimwood J."/>
            <person name="Hayes R.D."/>
            <person name="Graham S.W."/>
            <person name="Gunter L.E."/>
            <person name="McDaniel S.F."/>
            <person name="Hoernstein S.N.W."/>
            <person name="Larsson A."/>
            <person name="Li F.W."/>
            <person name="Perroud P.F."/>
            <person name="Phillips J."/>
            <person name="Ranjan P."/>
            <person name="Rokshar D.S."/>
            <person name="Rothfels C.J."/>
            <person name="Schneider L."/>
            <person name="Shu S."/>
            <person name="Stevenson D.W."/>
            <person name="Thummler F."/>
            <person name="Tillich M."/>
            <person name="Villarreal Aguilar J.C."/>
            <person name="Widiez T."/>
            <person name="Wong G.K."/>
            <person name="Wymore A."/>
            <person name="Zhang Y."/>
            <person name="Zimmer A.D."/>
            <person name="Quatrano R.S."/>
            <person name="Mayer K.F.X."/>
            <person name="Goodstein D."/>
            <person name="Casacuberta J.M."/>
            <person name="Vandepoele K."/>
            <person name="Reski R."/>
            <person name="Cuming A.C."/>
            <person name="Tuskan G.A."/>
            <person name="Maumus F."/>
            <person name="Salse J."/>
            <person name="Schmutz J."/>
            <person name="Rensing S.A."/>
        </authorList>
    </citation>
    <scope>NUCLEOTIDE SEQUENCE [LARGE SCALE GENOMIC DNA]</scope>
    <source>
        <strain evidence="4 5">cv. Gransden 2004</strain>
    </source>
</reference>
<reference evidence="3 5" key="1">
    <citation type="journal article" date="2008" name="Science">
        <title>The Physcomitrella genome reveals evolutionary insights into the conquest of land by plants.</title>
        <authorList>
            <person name="Rensing S."/>
            <person name="Lang D."/>
            <person name="Zimmer A."/>
            <person name="Terry A."/>
            <person name="Salamov A."/>
            <person name="Shapiro H."/>
            <person name="Nishiyama T."/>
            <person name="Perroud P.-F."/>
            <person name="Lindquist E."/>
            <person name="Kamisugi Y."/>
            <person name="Tanahashi T."/>
            <person name="Sakakibara K."/>
            <person name="Fujita T."/>
            <person name="Oishi K."/>
            <person name="Shin-I T."/>
            <person name="Kuroki Y."/>
            <person name="Toyoda A."/>
            <person name="Suzuki Y."/>
            <person name="Hashimoto A."/>
            <person name="Yamaguchi K."/>
            <person name="Sugano A."/>
            <person name="Kohara Y."/>
            <person name="Fujiyama A."/>
            <person name="Anterola A."/>
            <person name="Aoki S."/>
            <person name="Ashton N."/>
            <person name="Barbazuk W.B."/>
            <person name="Barker E."/>
            <person name="Bennetzen J."/>
            <person name="Bezanilla M."/>
            <person name="Blankenship R."/>
            <person name="Cho S.H."/>
            <person name="Dutcher S."/>
            <person name="Estelle M."/>
            <person name="Fawcett J.A."/>
            <person name="Gundlach H."/>
            <person name="Hanada K."/>
            <person name="Heyl A."/>
            <person name="Hicks K.A."/>
            <person name="Hugh J."/>
            <person name="Lohr M."/>
            <person name="Mayer K."/>
            <person name="Melkozernov A."/>
            <person name="Murata T."/>
            <person name="Nelson D."/>
            <person name="Pils B."/>
            <person name="Prigge M."/>
            <person name="Reiss B."/>
            <person name="Renner T."/>
            <person name="Rombauts S."/>
            <person name="Rushton P."/>
            <person name="Sanderfoot A."/>
            <person name="Schween G."/>
            <person name="Shiu S.-H."/>
            <person name="Stueber K."/>
            <person name="Theodoulou F.L."/>
            <person name="Tu H."/>
            <person name="Van de Peer Y."/>
            <person name="Verrier P.J."/>
            <person name="Waters E."/>
            <person name="Wood A."/>
            <person name="Yang L."/>
            <person name="Cove D."/>
            <person name="Cuming A."/>
            <person name="Hasebe M."/>
            <person name="Lucas S."/>
            <person name="Mishler D.B."/>
            <person name="Reski R."/>
            <person name="Grigoriev I."/>
            <person name="Quatrano R.S."/>
            <person name="Boore J.L."/>
        </authorList>
    </citation>
    <scope>NUCLEOTIDE SEQUENCE [LARGE SCALE GENOMIC DNA]</scope>
    <source>
        <strain evidence="4 5">cv. Gransden 2004</strain>
    </source>
</reference>
<dbReference type="EnsemblPlants" id="Pp3c10_1400V3.12">
    <property type="protein sequence ID" value="Pp3c10_1400V3.12"/>
    <property type="gene ID" value="Pp3c10_1400"/>
</dbReference>
<feature type="compositionally biased region" description="Low complexity" evidence="1">
    <location>
        <begin position="119"/>
        <end position="143"/>
    </location>
</feature>
<evidence type="ECO:0008006" key="6">
    <source>
        <dbReference type="Google" id="ProtNLM"/>
    </source>
</evidence>
<dbReference type="Gramene" id="Pp3c10_1400V3.1">
    <property type="protein sequence ID" value="Pp3c10_1400V3.1"/>
    <property type="gene ID" value="Pp3c10_1400"/>
</dbReference>
<gene>
    <name evidence="4" type="primary">LOC112287852</name>
    <name evidence="3" type="ORF">PHYPA_013253</name>
</gene>
<dbReference type="Gene3D" id="3.40.50.11350">
    <property type="match status" value="1"/>
</dbReference>
<dbReference type="Gramene" id="Pp3c10_1400V3.11">
    <property type="protein sequence ID" value="Pp3c10_1400V3.11"/>
    <property type="gene ID" value="Pp3c10_1400"/>
</dbReference>
<dbReference type="Gramene" id="Pp3c10_1400V3.7">
    <property type="protein sequence ID" value="Pp3c10_1400V3.7"/>
    <property type="gene ID" value="Pp3c10_1400"/>
</dbReference>
<dbReference type="EnsemblPlants" id="Pp3c10_1400V3.15">
    <property type="protein sequence ID" value="Pp3c10_1400V3.15"/>
    <property type="gene ID" value="Pp3c10_1400"/>
</dbReference>
<dbReference type="OMA" id="AFMSTED"/>
<dbReference type="EnsemblPlants" id="Pp3c10_1400V3.2">
    <property type="protein sequence ID" value="Pp3c10_1400V3.2"/>
    <property type="gene ID" value="Pp3c10_1400"/>
</dbReference>
<dbReference type="RefSeq" id="XP_024387158.1">
    <property type="nucleotide sequence ID" value="XM_024531390.2"/>
</dbReference>
<dbReference type="Gramene" id="Pp3c10_1400V3.5">
    <property type="protein sequence ID" value="Pp3c10_1400V3.5"/>
    <property type="gene ID" value="Pp3c10_1400"/>
</dbReference>
<dbReference type="OrthoDB" id="2014825at2759"/>
<dbReference type="EnsemblPlants" id="Pp3c10_1400V3.14">
    <property type="protein sequence ID" value="Pp3c10_1400V3.14"/>
    <property type="gene ID" value="Pp3c10_1400"/>
</dbReference>
<dbReference type="Gramene" id="Pp3c10_1400V3.4">
    <property type="protein sequence ID" value="Pp3c10_1400V3.4"/>
    <property type="gene ID" value="Pp3c10_1400"/>
</dbReference>
<dbReference type="EMBL" id="ABEU02000010">
    <property type="protein sequence ID" value="PNR46134.1"/>
    <property type="molecule type" value="Genomic_DNA"/>
</dbReference>
<dbReference type="EnsemblPlants" id="Pp3c10_1400V3.3">
    <property type="protein sequence ID" value="Pp3c10_1400V3.3"/>
    <property type="gene ID" value="Pp3c10_1400"/>
</dbReference>
<dbReference type="GeneID" id="112287852"/>
<feature type="region of interest" description="Disordered" evidence="1">
    <location>
        <begin position="110"/>
        <end position="143"/>
    </location>
</feature>
<feature type="transmembrane region" description="Helical" evidence="2">
    <location>
        <begin position="12"/>
        <end position="33"/>
    </location>
</feature>
<protein>
    <recommendedName>
        <fullName evidence="6">Fucosyltransferase</fullName>
    </recommendedName>
</protein>
<dbReference type="RefSeq" id="XP_024387161.1">
    <property type="nucleotide sequence ID" value="XM_024531393.2"/>
</dbReference>
<evidence type="ECO:0000313" key="5">
    <source>
        <dbReference type="Proteomes" id="UP000006727"/>
    </source>
</evidence>
<dbReference type="RefSeq" id="XP_073392976.1">
    <property type="nucleotide sequence ID" value="XM_073536875.1"/>
</dbReference>
<dbReference type="Gramene" id="Pp3c10_1400V3.6">
    <property type="protein sequence ID" value="Pp3c10_1400V3.6"/>
    <property type="gene ID" value="Pp3c10_1400"/>
</dbReference>
<dbReference type="EnsemblPlants" id="Pp3c10_1400V3.9">
    <property type="protein sequence ID" value="Pp3c10_1400V3.9"/>
    <property type="gene ID" value="Pp3c10_1400"/>
</dbReference>
<dbReference type="Gramene" id="Pp3c10_1400V3.10">
    <property type="protein sequence ID" value="Pp3c10_1400V3.10"/>
    <property type="gene ID" value="Pp3c10_1400"/>
</dbReference>
<dbReference type="GO" id="GO:0046921">
    <property type="term" value="F:alpha-(1-&gt;6)-fucosyltransferase activity"/>
    <property type="evidence" value="ECO:0000318"/>
    <property type="project" value="GO_Central"/>
</dbReference>
<dbReference type="PaxDb" id="3218-PP1S95_118V6.2"/>
<dbReference type="Gramene" id="Pp3c10_1400V3.8">
    <property type="protein sequence ID" value="Pp3c10_1400V3.8"/>
    <property type="gene ID" value="Pp3c10_1400"/>
</dbReference>
<evidence type="ECO:0000313" key="4">
    <source>
        <dbReference type="EnsemblPlants" id="Pp3c10_1400V3.1"/>
    </source>
</evidence>
<dbReference type="Gramene" id="Pp3c10_1400V3.3">
    <property type="protein sequence ID" value="Pp3c10_1400V3.3"/>
    <property type="gene ID" value="Pp3c10_1400"/>
</dbReference>
<sequence length="516" mass="60082">MAISRSRKIMITKAIAFVVGGTFAIFLLQLYYLEEPLQILSFTLYPKVDLPMQVYAEEELMQPTYLDLEDARSRRLYFKGSNDTLWDPSFPTQECETRWFPERHWTRQAEEAPQVEVRANQTADQTTNQTTTQSANQTTNSTSNYKGTQLYGSVAAQHAIWRHQHPRTCHDKKFIVYEALGPEHGIGTILHAIGVALQAALNLDRILVLYPQPNFEWVNGWFCQNSTSLDSCYLEPLSNCTAQHAFGNRSVDLDNMWRYSELSLDTYYRNESDWRFTERVLGSSVRRVKKDFEESANIMQVLRGETPHMFHSLLNKGNISNDFYHWWRAQSIAYIVRPNSRFLHELGLRRNFYFNKQVIERGTISVHIPYGNRWKEDRTANNEAFLQAAESLVNQYPNDLQRKIFLSTEDPETVGFFSKLDNWKVQYTTVSRVATDGNVTHPNLALNNFASRYGWDEEFINSILNLQIALECDGFVGQLSSNWNRLIDELRSTVRCKYNQMYVDVVQGFNISNYFW</sequence>
<keyword evidence="5" id="KW-1185">Reference proteome</keyword>
<dbReference type="EnsemblPlants" id="Pp3c10_1400V3.10">
    <property type="protein sequence ID" value="Pp3c10_1400V3.10"/>
    <property type="gene ID" value="Pp3c10_1400"/>
</dbReference>
<dbReference type="Proteomes" id="UP000006727">
    <property type="component" value="Chromosome 10"/>
</dbReference>
<dbReference type="EnsemblPlants" id="Pp3c10_1400V3.13">
    <property type="protein sequence ID" value="Pp3c10_1400V3.13"/>
    <property type="gene ID" value="Pp3c10_1400"/>
</dbReference>
<proteinExistence type="predicted"/>
<dbReference type="EnsemblPlants" id="Pp3c10_1400V3.5">
    <property type="protein sequence ID" value="Pp3c10_1400V3.5"/>
    <property type="gene ID" value="Pp3c10_1400"/>
</dbReference>
<evidence type="ECO:0000256" key="2">
    <source>
        <dbReference type="SAM" id="Phobius"/>
    </source>
</evidence>
<dbReference type="Gramene" id="Pp3c10_1400V3.15">
    <property type="protein sequence ID" value="Pp3c10_1400V3.15"/>
    <property type="gene ID" value="Pp3c10_1400"/>
</dbReference>
<dbReference type="RefSeq" id="XP_073392977.1">
    <property type="nucleotide sequence ID" value="XM_073536876.1"/>
</dbReference>
<organism evidence="3">
    <name type="scientific">Physcomitrium patens</name>
    <name type="common">Spreading-leaved earth moss</name>
    <name type="synonym">Physcomitrella patens</name>
    <dbReference type="NCBI Taxonomy" id="3218"/>
    <lineage>
        <taxon>Eukaryota</taxon>
        <taxon>Viridiplantae</taxon>
        <taxon>Streptophyta</taxon>
        <taxon>Embryophyta</taxon>
        <taxon>Bryophyta</taxon>
        <taxon>Bryophytina</taxon>
        <taxon>Bryopsida</taxon>
        <taxon>Funariidae</taxon>
        <taxon>Funariales</taxon>
        <taxon>Funariaceae</taxon>
        <taxon>Physcomitrium</taxon>
    </lineage>
</organism>
<dbReference type="Gramene" id="Pp3c10_1400V3.2">
    <property type="protein sequence ID" value="Pp3c10_1400V3.2"/>
    <property type="gene ID" value="Pp3c10_1400"/>
</dbReference>
<dbReference type="EnsemblPlants" id="Pp3c10_1400V3.8">
    <property type="protein sequence ID" value="Pp3c10_1400V3.8"/>
    <property type="gene ID" value="Pp3c10_1400"/>
</dbReference>
<dbReference type="EnsemblPlants" id="Pp3c10_1400V3.7">
    <property type="protein sequence ID" value="Pp3c10_1400V3.7"/>
    <property type="gene ID" value="Pp3c10_1400"/>
</dbReference>
<dbReference type="EnsemblPlants" id="Pp3c10_1400V3.11">
    <property type="protein sequence ID" value="Pp3c10_1400V3.11"/>
    <property type="gene ID" value="Pp3c10_1400"/>
</dbReference>
<dbReference type="AlphaFoldDB" id="A0A2K1JX85"/>
<name>A0A2K1JX85_PHYPA</name>
<keyword evidence="2" id="KW-0812">Transmembrane</keyword>
<accession>A0A2K1JX85</accession>
<dbReference type="PANTHER" id="PTHR13132:SF29">
    <property type="entry name" value="ALPHA-(1,6)-FUCOSYLTRANSFERASE"/>
    <property type="match status" value="1"/>
</dbReference>
<dbReference type="EnsemblPlants" id="Pp3c10_1400V3.4">
    <property type="protein sequence ID" value="Pp3c10_1400V3.4"/>
    <property type="gene ID" value="Pp3c10_1400"/>
</dbReference>
<dbReference type="RefSeq" id="XP_024387154.1">
    <property type="nucleotide sequence ID" value="XM_024531386.2"/>
</dbReference>